<evidence type="ECO:0000256" key="1">
    <source>
        <dbReference type="ARBA" id="ARBA00022723"/>
    </source>
</evidence>
<dbReference type="GO" id="GO:0004053">
    <property type="term" value="F:arginase activity"/>
    <property type="evidence" value="ECO:0007669"/>
    <property type="project" value="TreeGrafter"/>
</dbReference>
<evidence type="ECO:0000256" key="2">
    <source>
        <dbReference type="ARBA" id="ARBA00022801"/>
    </source>
</evidence>
<comment type="similarity">
    <text evidence="4">Belongs to the arginase family.</text>
</comment>
<dbReference type="EMBL" id="PGFB01000004">
    <property type="protein sequence ID" value="PJJ61616.1"/>
    <property type="molecule type" value="Genomic_DNA"/>
</dbReference>
<dbReference type="Pfam" id="PF00491">
    <property type="entry name" value="Arginase"/>
    <property type="match status" value="1"/>
</dbReference>
<dbReference type="PANTHER" id="PTHR43782:SF3">
    <property type="entry name" value="ARGINASE"/>
    <property type="match status" value="1"/>
</dbReference>
<evidence type="ECO:0000256" key="3">
    <source>
        <dbReference type="ARBA" id="ARBA00023211"/>
    </source>
</evidence>
<evidence type="ECO:0000313" key="5">
    <source>
        <dbReference type="EMBL" id="PJJ61616.1"/>
    </source>
</evidence>
<keyword evidence="2" id="KW-0378">Hydrolase</keyword>
<dbReference type="CDD" id="cd09999">
    <property type="entry name" value="Arginase-like_1"/>
    <property type="match status" value="1"/>
</dbReference>
<dbReference type="PROSITE" id="PS51409">
    <property type="entry name" value="ARGINASE_2"/>
    <property type="match status" value="1"/>
</dbReference>
<evidence type="ECO:0000313" key="6">
    <source>
        <dbReference type="Proteomes" id="UP000230161"/>
    </source>
</evidence>
<dbReference type="Gene3D" id="3.40.800.10">
    <property type="entry name" value="Ureohydrolase domain"/>
    <property type="match status" value="1"/>
</dbReference>
<dbReference type="AlphaFoldDB" id="A0A2M9BUJ5"/>
<reference evidence="5 6" key="1">
    <citation type="submission" date="2017-11" db="EMBL/GenBank/DDBJ databases">
        <title>Genomic Encyclopedia of Archaeal and Bacterial Type Strains, Phase II (KMG-II): From Individual Species to Whole Genera.</title>
        <authorList>
            <person name="Goeker M."/>
        </authorList>
    </citation>
    <scope>NUCLEOTIDE SEQUENCE [LARGE SCALE GENOMIC DNA]</scope>
    <source>
        <strain evidence="5 6">DSM 25625</strain>
    </source>
</reference>
<dbReference type="RefSeq" id="WP_100345333.1">
    <property type="nucleotide sequence ID" value="NZ_PGFB01000004.1"/>
</dbReference>
<keyword evidence="6" id="KW-1185">Reference proteome</keyword>
<dbReference type="PANTHER" id="PTHR43782">
    <property type="entry name" value="ARGINASE"/>
    <property type="match status" value="1"/>
</dbReference>
<dbReference type="Proteomes" id="UP000230161">
    <property type="component" value="Unassembled WGS sequence"/>
</dbReference>
<dbReference type="GO" id="GO:0030145">
    <property type="term" value="F:manganese ion binding"/>
    <property type="evidence" value="ECO:0007669"/>
    <property type="project" value="TreeGrafter"/>
</dbReference>
<accession>A0A2M9BUJ5</accession>
<dbReference type="InterPro" id="IPR006035">
    <property type="entry name" value="Ureohydrolase"/>
</dbReference>
<dbReference type="OrthoDB" id="7331788at2"/>
<comment type="caution">
    <text evidence="5">The sequence shown here is derived from an EMBL/GenBank/DDBJ whole genome shotgun (WGS) entry which is preliminary data.</text>
</comment>
<name>A0A2M9BUJ5_9MICO</name>
<proteinExistence type="inferred from homology"/>
<keyword evidence="1" id="KW-0479">Metal-binding</keyword>
<gene>
    <name evidence="5" type="ORF">CLV54_2564</name>
</gene>
<sequence length="298" mass="30750">MSVTFVVVPEWQGSGSSRAMRLIDGAESIRGDLPSAATHLVEVPMEAGEEQETGIHRFSSLTEIRSRIERVLVSVASADPQTTTITIGGDCAVELAATSSALARWRESGQPGENSRGDENGQGTVAVVWFDAHADLNTPRSSPSGSFSGMVLRALLGESAAGLRAEGPGVVSAGELVLAGVRSMDEAESDFLASNGIPLVSVEQLATPDALVAAVDATGASAVYLHVDLDVIDPAEFEGVGFPEPFGVTTEQLTTAIRALTARFTVAGAGITGFSPASPEDAGHDLPAILRVLGALTR</sequence>
<organism evidence="5 6">
    <name type="scientific">Compostimonas suwonensis</name>
    <dbReference type="NCBI Taxonomy" id="1048394"/>
    <lineage>
        <taxon>Bacteria</taxon>
        <taxon>Bacillati</taxon>
        <taxon>Actinomycetota</taxon>
        <taxon>Actinomycetes</taxon>
        <taxon>Micrococcales</taxon>
        <taxon>Microbacteriaceae</taxon>
        <taxon>Compostimonas</taxon>
    </lineage>
</organism>
<evidence type="ECO:0000256" key="4">
    <source>
        <dbReference type="PROSITE-ProRule" id="PRU00742"/>
    </source>
</evidence>
<dbReference type="InterPro" id="IPR023696">
    <property type="entry name" value="Ureohydrolase_dom_sf"/>
</dbReference>
<dbReference type="GO" id="GO:0005829">
    <property type="term" value="C:cytosol"/>
    <property type="evidence" value="ECO:0007669"/>
    <property type="project" value="TreeGrafter"/>
</dbReference>
<dbReference type="SUPFAM" id="SSF52768">
    <property type="entry name" value="Arginase/deacetylase"/>
    <property type="match status" value="1"/>
</dbReference>
<keyword evidence="3" id="KW-0464">Manganese</keyword>
<protein>
    <submittedName>
        <fullName evidence="5">Arginase</fullName>
    </submittedName>
</protein>